<proteinExistence type="predicted"/>
<gene>
    <name evidence="2" type="ORF">R1flu_001790</name>
</gene>
<dbReference type="Proteomes" id="UP001605036">
    <property type="component" value="Unassembled WGS sequence"/>
</dbReference>
<evidence type="ECO:0000313" key="3">
    <source>
        <dbReference type="Proteomes" id="UP001605036"/>
    </source>
</evidence>
<sequence>MPGSSRTVQALGNRWKELQAACAKFAGHFDTVNALVRFGWQENDYIQAALKTFHETEGSVFQYCQIWEYLRNHVPKFEQILSPNSNRSKRMLPEASNNDLPDNEDSEVAEASTLDETAKQFHILKRKIELAKVSNQIRL</sequence>
<dbReference type="PANTHER" id="PTHR45023">
    <property type="match status" value="1"/>
</dbReference>
<accession>A0ABD1Y4A6</accession>
<evidence type="ECO:0000256" key="1">
    <source>
        <dbReference type="SAM" id="MobiDB-lite"/>
    </source>
</evidence>
<evidence type="ECO:0000313" key="2">
    <source>
        <dbReference type="EMBL" id="KAL2621585.1"/>
    </source>
</evidence>
<feature type="region of interest" description="Disordered" evidence="1">
    <location>
        <begin position="85"/>
        <end position="110"/>
    </location>
</feature>
<reference evidence="2 3" key="1">
    <citation type="submission" date="2024-09" db="EMBL/GenBank/DDBJ databases">
        <title>Chromosome-scale assembly of Riccia fluitans.</title>
        <authorList>
            <person name="Paukszto L."/>
            <person name="Sawicki J."/>
            <person name="Karawczyk K."/>
            <person name="Piernik-Szablinska J."/>
            <person name="Szczecinska M."/>
            <person name="Mazdziarz M."/>
        </authorList>
    </citation>
    <scope>NUCLEOTIDE SEQUENCE [LARGE SCALE GENOMIC DNA]</scope>
    <source>
        <strain evidence="2">Rf_01</strain>
        <tissue evidence="2">Aerial parts of the thallus</tissue>
    </source>
</reference>
<evidence type="ECO:0008006" key="4">
    <source>
        <dbReference type="Google" id="ProtNLM"/>
    </source>
</evidence>
<keyword evidence="3" id="KW-1185">Reference proteome</keyword>
<dbReference type="EMBL" id="JBHFFA010000006">
    <property type="protein sequence ID" value="KAL2621585.1"/>
    <property type="molecule type" value="Genomic_DNA"/>
</dbReference>
<protein>
    <recommendedName>
        <fullName evidence="4">No apical meristem-associated C-terminal domain-containing protein</fullName>
    </recommendedName>
</protein>
<dbReference type="PANTHER" id="PTHR45023:SF4">
    <property type="entry name" value="GLYCINE-RICH PROTEIN-RELATED"/>
    <property type="match status" value="1"/>
</dbReference>
<organism evidence="2 3">
    <name type="scientific">Riccia fluitans</name>
    <dbReference type="NCBI Taxonomy" id="41844"/>
    <lineage>
        <taxon>Eukaryota</taxon>
        <taxon>Viridiplantae</taxon>
        <taxon>Streptophyta</taxon>
        <taxon>Embryophyta</taxon>
        <taxon>Marchantiophyta</taxon>
        <taxon>Marchantiopsida</taxon>
        <taxon>Marchantiidae</taxon>
        <taxon>Marchantiales</taxon>
        <taxon>Ricciaceae</taxon>
        <taxon>Riccia</taxon>
    </lineage>
</organism>
<comment type="caution">
    <text evidence="2">The sequence shown here is derived from an EMBL/GenBank/DDBJ whole genome shotgun (WGS) entry which is preliminary data.</text>
</comment>
<name>A0ABD1Y4A6_9MARC</name>
<dbReference type="AlphaFoldDB" id="A0ABD1Y4A6"/>